<organism evidence="2 3">
    <name type="scientific">Thiothrix litoralis</name>
    <dbReference type="NCBI Taxonomy" id="2891210"/>
    <lineage>
        <taxon>Bacteria</taxon>
        <taxon>Pseudomonadati</taxon>
        <taxon>Pseudomonadota</taxon>
        <taxon>Gammaproteobacteria</taxon>
        <taxon>Thiotrichales</taxon>
        <taxon>Thiotrichaceae</taxon>
        <taxon>Thiothrix</taxon>
    </lineage>
</organism>
<sequence length="97" mass="10625">MLESLLMPLLTGIALGLFFFGGLWWTVRKGSIANNPALWFLGSFLLRTGMALGGFYAVGAGDWRRLLAALVGFVLARMLLIRFTPTPLSSQERSHAP</sequence>
<dbReference type="NCBIfam" id="TIGR03165">
    <property type="entry name" value="F1F0_chp_2"/>
    <property type="match status" value="1"/>
</dbReference>
<proteinExistence type="predicted"/>
<evidence type="ECO:0000256" key="1">
    <source>
        <dbReference type="SAM" id="Phobius"/>
    </source>
</evidence>
<dbReference type="RefSeq" id="WP_210224366.1">
    <property type="nucleotide sequence ID" value="NZ_CP072801.1"/>
</dbReference>
<accession>A0ABX7WWV1</accession>
<feature type="transmembrane region" description="Helical" evidence="1">
    <location>
        <begin position="37"/>
        <end position="57"/>
    </location>
</feature>
<gene>
    <name evidence="2" type="ORF">J9253_09610</name>
</gene>
<keyword evidence="1" id="KW-0812">Transmembrane</keyword>
<protein>
    <recommendedName>
        <fullName evidence="4">F1/F0 ATPase, subunit 2</fullName>
    </recommendedName>
</protein>
<reference evidence="2 3" key="1">
    <citation type="submission" date="2021-04" db="EMBL/GenBank/DDBJ databases">
        <title>Genomics, taxonomy and metabolism of representatives of sulfur bacteria of the genus Thiothrix: Thiothrix fructosivorans QT, Thiothrix unzii A1T and three new species, Thiothrix subterranea sp. nov., Thiothrix litoralis sp. nov. and 'Candidatus Thiothrix anitrata' sp. nov.</title>
        <authorList>
            <person name="Ravin N.V."/>
            <person name="Smolyakov D."/>
            <person name="Rudenko T.S."/>
            <person name="Mardanov A.V."/>
            <person name="Beletsky A.V."/>
            <person name="Markov N.D."/>
            <person name="Fomenkov A.I."/>
            <person name="Roberts R.J."/>
            <person name="Karnachuk O.V."/>
            <person name="Novikov A."/>
            <person name="Grabovich M.Y."/>
        </authorList>
    </citation>
    <scope>NUCLEOTIDE SEQUENCE [LARGE SCALE GENOMIC DNA]</scope>
    <source>
        <strain evidence="2 3">AS</strain>
    </source>
</reference>
<evidence type="ECO:0000313" key="3">
    <source>
        <dbReference type="Proteomes" id="UP000672039"/>
    </source>
</evidence>
<feature type="transmembrane region" description="Helical" evidence="1">
    <location>
        <begin position="6"/>
        <end position="25"/>
    </location>
</feature>
<dbReference type="EMBL" id="CP072801">
    <property type="protein sequence ID" value="QTR48145.1"/>
    <property type="molecule type" value="Genomic_DNA"/>
</dbReference>
<dbReference type="Pfam" id="PF12966">
    <property type="entry name" value="AtpR"/>
    <property type="match status" value="1"/>
</dbReference>
<dbReference type="InterPro" id="IPR017581">
    <property type="entry name" value="AtpR-like"/>
</dbReference>
<evidence type="ECO:0008006" key="4">
    <source>
        <dbReference type="Google" id="ProtNLM"/>
    </source>
</evidence>
<keyword evidence="3" id="KW-1185">Reference proteome</keyword>
<keyword evidence="1" id="KW-1133">Transmembrane helix</keyword>
<keyword evidence="1" id="KW-0472">Membrane</keyword>
<feature type="transmembrane region" description="Helical" evidence="1">
    <location>
        <begin position="63"/>
        <end position="83"/>
    </location>
</feature>
<dbReference type="Proteomes" id="UP000672039">
    <property type="component" value="Chromosome"/>
</dbReference>
<name>A0ABX7WWV1_9GAMM</name>
<evidence type="ECO:0000313" key="2">
    <source>
        <dbReference type="EMBL" id="QTR48145.1"/>
    </source>
</evidence>